<dbReference type="AlphaFoldDB" id="A0A2A6E9K8"/>
<reference evidence="1 2" key="1">
    <citation type="submission" date="2017-09" db="EMBL/GenBank/DDBJ databases">
        <title>Phase variable restriction modification systems are present in the genome sequences of periodontal pathogens Prevotella intermedia, Tannerella forsythia and Porphyromonas gingivalis.</title>
        <authorList>
            <person name="Haigh R.D."/>
            <person name="Crawford L."/>
            <person name="Ralph J."/>
            <person name="Wanford J."/>
            <person name="Vartoukian S.R."/>
            <person name="Hijazib K."/>
            <person name="Wade W."/>
            <person name="Oggioni M.R."/>
        </authorList>
    </citation>
    <scope>NUCLEOTIDE SEQUENCE [LARGE SCALE GENOMIC DNA]</scope>
    <source>
        <strain evidence="1 2">WW11663</strain>
    </source>
</reference>
<proteinExistence type="predicted"/>
<protein>
    <recommendedName>
        <fullName evidence="3">Prophage tail endopeptidase domain-containing protein</fullName>
    </recommendedName>
</protein>
<dbReference type="RefSeq" id="WP_097530865.1">
    <property type="nucleotide sequence ID" value="NZ_NSLJ01000004.1"/>
</dbReference>
<evidence type="ECO:0008006" key="3">
    <source>
        <dbReference type="Google" id="ProtNLM"/>
    </source>
</evidence>
<gene>
    <name evidence="1" type="ORF">CLI86_02210</name>
</gene>
<evidence type="ECO:0000313" key="2">
    <source>
        <dbReference type="Proteomes" id="UP000219259"/>
    </source>
</evidence>
<dbReference type="Proteomes" id="UP000219259">
    <property type="component" value="Unassembled WGS sequence"/>
</dbReference>
<dbReference type="EMBL" id="NSLJ01000004">
    <property type="protein sequence ID" value="PDP44711.1"/>
    <property type="molecule type" value="Genomic_DNA"/>
</dbReference>
<sequence>MKIFDKNNALILDVAVDDSSYAETRIHESHTLTLYYSLPEYVEIPEGAYVDFQGERFTLESSQKFTCYGERNFEYTVIFDGPQAKLRKYKVRDTTIQNLLKFAYTATPRQHLALIVKALNRRESGWQIGECIDAPEKTLSYNHTYCIDALQMLADEFKTEWEIKGKTVHLRRVEYNKSNPLRLRYGQDCGLKPGVSRENFGTKKPCEILLVQGGSKNIDASVYGSVELLLPKSQTISFDGVKFSDEAGFDASSARSYTTDATGTEVTRTDRPLVTYAEDSIDLSSIYPKRVGTVSAVEELPGKDNTKVYDIIDASIPEALDYSQSLIKGQSMKIIFQSGTLSGREFDVKYKHADRRFMLVNTTYDGIQMPGGAVYIPKPGDTYAVFGCALPDAYVCDNATKTGASWEMFREAVRVKFENETERYTFSGELDELFAERRWLEIGAKIVKGGYVLLESDKFADASGLLIRITGVRTPVNNPRRPQIELSNVASSGSIAGRLNKIEQNEAKTEDLFNQIRRETSRTYDHAKEAQEMLEKALDGFTAGINPIWVRTMSVLLGNEYQQIIFVDSKTDSQREVVPAFEMNNETKVFTAPASILKHMTLGIDKTSSAHKASDFKYWDVAGYTSPFLGDDKAPYYLVAKCAKAGAAGSFLLQKEYKYDPGDGFYYFLVGLLSSETGGSRSFATAYGYTEILPGQMRIRMIISPDGRTYFNVAQGIIGGNIRIESGSTGYANLTDKPDLTVYKTKAEFNVFSNQISGQVSQINTRLGGTESGLSSLNTWTRQKVSQVESGLSGANDRIYALQTAGFITQAQGNTLYASAQDMNGNRLVSLITQTPTAINLLSRNINLSGNVTFTNFQSSVNNSLSQKQGKNDPFDMNNARINGQTVIEGGFIKTSLINTKNLVVSGGARIGAFRIQDGKLKTYYAPPSEGESWDWASGTDTELSHHLQISGILPNNTATVSKYGFELEHSAGGAKREFSITIQNTGDATWYKRVCIRATVLPHKNAVRQLSTIENAISNTQQFWEVLWDARSGCFCLGQQY</sequence>
<comment type="caution">
    <text evidence="1">The sequence shown here is derived from an EMBL/GenBank/DDBJ whole genome shotgun (WGS) entry which is preliminary data.</text>
</comment>
<accession>A0A2A6E9K8</accession>
<organism evidence="1 2">
    <name type="scientific">Tannerella forsythia</name>
    <name type="common">Bacteroides forsythus</name>
    <dbReference type="NCBI Taxonomy" id="28112"/>
    <lineage>
        <taxon>Bacteria</taxon>
        <taxon>Pseudomonadati</taxon>
        <taxon>Bacteroidota</taxon>
        <taxon>Bacteroidia</taxon>
        <taxon>Bacteroidales</taxon>
        <taxon>Tannerellaceae</taxon>
        <taxon>Tannerella</taxon>
    </lineage>
</organism>
<name>A0A2A6E9K8_TANFO</name>
<evidence type="ECO:0000313" key="1">
    <source>
        <dbReference type="EMBL" id="PDP44711.1"/>
    </source>
</evidence>